<dbReference type="InterPro" id="IPR019887">
    <property type="entry name" value="Tscrpt_reg_AsnC/Lrp_C"/>
</dbReference>
<dbReference type="PANTHER" id="PTHR30154">
    <property type="entry name" value="LEUCINE-RESPONSIVE REGULATORY PROTEIN"/>
    <property type="match status" value="1"/>
</dbReference>
<dbReference type="SMART" id="SM00344">
    <property type="entry name" value="HTH_ASNC"/>
    <property type="match status" value="1"/>
</dbReference>
<dbReference type="PRINTS" id="PR00033">
    <property type="entry name" value="HTHASNC"/>
</dbReference>
<dbReference type="GO" id="GO:0043200">
    <property type="term" value="P:response to amino acid"/>
    <property type="evidence" value="ECO:0007669"/>
    <property type="project" value="TreeGrafter"/>
</dbReference>
<dbReference type="InterPro" id="IPR000485">
    <property type="entry name" value="AsnC-type_HTH_dom"/>
</dbReference>
<keyword evidence="2" id="KW-0238">DNA-binding</keyword>
<protein>
    <submittedName>
        <fullName evidence="5">Lrp/AsnC family transcriptional regulator</fullName>
    </submittedName>
</protein>
<dbReference type="SUPFAM" id="SSF46785">
    <property type="entry name" value="Winged helix' DNA-binding domain"/>
    <property type="match status" value="1"/>
</dbReference>
<evidence type="ECO:0000259" key="4">
    <source>
        <dbReference type="PROSITE" id="PS50956"/>
    </source>
</evidence>
<dbReference type="Gene3D" id="1.10.10.10">
    <property type="entry name" value="Winged helix-like DNA-binding domain superfamily/Winged helix DNA-binding domain"/>
    <property type="match status" value="1"/>
</dbReference>
<feature type="domain" description="HTH asnC-type" evidence="4">
    <location>
        <begin position="20"/>
        <end position="81"/>
    </location>
</feature>
<evidence type="ECO:0000256" key="1">
    <source>
        <dbReference type="ARBA" id="ARBA00023015"/>
    </source>
</evidence>
<dbReference type="PROSITE" id="PS50956">
    <property type="entry name" value="HTH_ASNC_2"/>
    <property type="match status" value="1"/>
</dbReference>
<gene>
    <name evidence="5" type="ORF">DLM65_06030</name>
</gene>
<accession>A0A2W5ZEC8</accession>
<dbReference type="InterPro" id="IPR019888">
    <property type="entry name" value="Tscrpt_reg_AsnC-like"/>
</dbReference>
<dbReference type="PANTHER" id="PTHR30154:SF34">
    <property type="entry name" value="TRANSCRIPTIONAL REGULATOR AZLB"/>
    <property type="match status" value="1"/>
</dbReference>
<dbReference type="GO" id="GO:0005829">
    <property type="term" value="C:cytosol"/>
    <property type="evidence" value="ECO:0007669"/>
    <property type="project" value="TreeGrafter"/>
</dbReference>
<evidence type="ECO:0000313" key="6">
    <source>
        <dbReference type="Proteomes" id="UP000248724"/>
    </source>
</evidence>
<keyword evidence="3" id="KW-0804">Transcription</keyword>
<dbReference type="EMBL" id="QHBU01000116">
    <property type="protein sequence ID" value="PZR81325.1"/>
    <property type="molecule type" value="Genomic_DNA"/>
</dbReference>
<proteinExistence type="predicted"/>
<reference evidence="5 6" key="1">
    <citation type="journal article" date="2017" name="Nature">
        <title>Atmospheric trace gases support primary production in Antarctic desert surface soil.</title>
        <authorList>
            <person name="Ji M."/>
            <person name="Greening C."/>
            <person name="Vanwonterghem I."/>
            <person name="Carere C.R."/>
            <person name="Bay S.K."/>
            <person name="Steen J.A."/>
            <person name="Montgomery K."/>
            <person name="Lines T."/>
            <person name="Beardall J."/>
            <person name="van Dorst J."/>
            <person name="Snape I."/>
            <person name="Stott M.B."/>
            <person name="Hugenholtz P."/>
            <person name="Ferrari B.C."/>
        </authorList>
    </citation>
    <scope>NUCLEOTIDE SEQUENCE [LARGE SCALE GENOMIC DNA]</scope>
    <source>
        <strain evidence="5">RRmetagenome_bin12</strain>
    </source>
</reference>
<dbReference type="Pfam" id="PF01037">
    <property type="entry name" value="AsnC_trans_reg"/>
    <property type="match status" value="1"/>
</dbReference>
<organism evidence="5 6">
    <name type="scientific">Candidatus Aeolococcus gillhamiae</name>
    <dbReference type="NCBI Taxonomy" id="3127015"/>
    <lineage>
        <taxon>Bacteria</taxon>
        <taxon>Bacillati</taxon>
        <taxon>Candidatus Dormiibacterota</taxon>
        <taxon>Candidatus Dormibacteria</taxon>
        <taxon>Candidatus Aeolococcales</taxon>
        <taxon>Candidatus Aeolococcaceae</taxon>
        <taxon>Candidatus Aeolococcus</taxon>
    </lineage>
</organism>
<dbReference type="InterPro" id="IPR011008">
    <property type="entry name" value="Dimeric_a/b-barrel"/>
</dbReference>
<dbReference type="InterPro" id="IPR036388">
    <property type="entry name" value="WH-like_DNA-bd_sf"/>
</dbReference>
<dbReference type="Proteomes" id="UP000248724">
    <property type="component" value="Unassembled WGS sequence"/>
</dbReference>
<comment type="caution">
    <text evidence="5">The sequence shown here is derived from an EMBL/GenBank/DDBJ whole genome shotgun (WGS) entry which is preliminary data.</text>
</comment>
<dbReference type="Pfam" id="PF13404">
    <property type="entry name" value="HTH_AsnC-type"/>
    <property type="match status" value="1"/>
</dbReference>
<evidence type="ECO:0000313" key="5">
    <source>
        <dbReference type="EMBL" id="PZR81325.1"/>
    </source>
</evidence>
<dbReference type="Gene3D" id="3.30.70.920">
    <property type="match status" value="1"/>
</dbReference>
<dbReference type="GO" id="GO:0043565">
    <property type="term" value="F:sequence-specific DNA binding"/>
    <property type="evidence" value="ECO:0007669"/>
    <property type="project" value="InterPro"/>
</dbReference>
<dbReference type="InterPro" id="IPR036390">
    <property type="entry name" value="WH_DNA-bd_sf"/>
</dbReference>
<dbReference type="InterPro" id="IPR011991">
    <property type="entry name" value="ArsR-like_HTH"/>
</dbReference>
<dbReference type="AlphaFoldDB" id="A0A2W5ZEC8"/>
<dbReference type="CDD" id="cd00090">
    <property type="entry name" value="HTH_ARSR"/>
    <property type="match status" value="1"/>
</dbReference>
<sequence length="168" mass="18494">MSNTAAPQRPSRSQSAAPGLDAVDRRLLEVLAEDGRISVAALAQRAGISRAATYNRLDTLRETGVVEGYSVRVNPARVGLGVTALVLISGRQPAWRSLRRRLVSMPEVEYCAFTTGEYDALLVVRVPDVETLRDVVLERLQASEEIRATQTIFVLEELVKRPLVLPQD</sequence>
<name>A0A2W5ZEC8_9BACT</name>
<evidence type="ECO:0000256" key="2">
    <source>
        <dbReference type="ARBA" id="ARBA00023125"/>
    </source>
</evidence>
<dbReference type="SUPFAM" id="SSF54909">
    <property type="entry name" value="Dimeric alpha+beta barrel"/>
    <property type="match status" value="1"/>
</dbReference>
<keyword evidence="1" id="KW-0805">Transcription regulation</keyword>
<evidence type="ECO:0000256" key="3">
    <source>
        <dbReference type="ARBA" id="ARBA00023163"/>
    </source>
</evidence>